<evidence type="ECO:0000256" key="1">
    <source>
        <dbReference type="SAM" id="MobiDB-lite"/>
    </source>
</evidence>
<evidence type="ECO:0000313" key="3">
    <source>
        <dbReference type="Proteomes" id="UP001221142"/>
    </source>
</evidence>
<feature type="region of interest" description="Disordered" evidence="1">
    <location>
        <begin position="96"/>
        <end position="186"/>
    </location>
</feature>
<proteinExistence type="predicted"/>
<accession>A0AAD7FY91</accession>
<feature type="region of interest" description="Disordered" evidence="1">
    <location>
        <begin position="47"/>
        <end position="77"/>
    </location>
</feature>
<dbReference type="AlphaFoldDB" id="A0AAD7FY91"/>
<dbReference type="Proteomes" id="UP001221142">
    <property type="component" value="Unassembled WGS sequence"/>
</dbReference>
<protein>
    <submittedName>
        <fullName evidence="2">Uncharacterized protein</fullName>
    </submittedName>
</protein>
<keyword evidence="3" id="KW-1185">Reference proteome</keyword>
<reference evidence="2" key="1">
    <citation type="submission" date="2023-03" db="EMBL/GenBank/DDBJ databases">
        <title>Massive genome expansion in bonnet fungi (Mycena s.s.) driven by repeated elements and novel gene families across ecological guilds.</title>
        <authorList>
            <consortium name="Lawrence Berkeley National Laboratory"/>
            <person name="Harder C.B."/>
            <person name="Miyauchi S."/>
            <person name="Viragh M."/>
            <person name="Kuo A."/>
            <person name="Thoen E."/>
            <person name="Andreopoulos B."/>
            <person name="Lu D."/>
            <person name="Skrede I."/>
            <person name="Drula E."/>
            <person name="Henrissat B."/>
            <person name="Morin E."/>
            <person name="Kohler A."/>
            <person name="Barry K."/>
            <person name="LaButti K."/>
            <person name="Morin E."/>
            <person name="Salamov A."/>
            <person name="Lipzen A."/>
            <person name="Mereny Z."/>
            <person name="Hegedus B."/>
            <person name="Baldrian P."/>
            <person name="Stursova M."/>
            <person name="Weitz H."/>
            <person name="Taylor A."/>
            <person name="Grigoriev I.V."/>
            <person name="Nagy L.G."/>
            <person name="Martin F."/>
            <person name="Kauserud H."/>
        </authorList>
    </citation>
    <scope>NUCLEOTIDE SEQUENCE</scope>
    <source>
        <strain evidence="2">9284</strain>
    </source>
</reference>
<name>A0AAD7FY91_9AGAR</name>
<comment type="caution">
    <text evidence="2">The sequence shown here is derived from an EMBL/GenBank/DDBJ whole genome shotgun (WGS) entry which is preliminary data.</text>
</comment>
<sequence length="353" mass="39238">MQSLNPHDIPVECFYGNRIKNPLPTTFAGAIGGPSAPSYTPYPFATGEQAYSPYQPTPHRGQHAPFSPSYSPSQFVQPSLPSVSYGFPTAPQSMYTNSPSPLARRNSAVDNHHPRISDYSSLAGALDSAGPSRVRSNSIQKHGVASPYKRPPHSEPESSRSRGTKTRRGSKHIGPTLPDGPADHIRLPQEPYVEPIPESGYQRIDHHRLQPIMFKSKRSAMPGIRLREVDGESCPSLEGADDRVFEGAGYREIKIRILWPGYMPFEKRFKPADSRRSMVLFMTASIVTQYMTAINNKCIAAKRGYEEWSVGRRPNGAEGLRPEDVLITGIEHRGGANFQVEIWIPKRRMGIAY</sequence>
<organism evidence="2 3">
    <name type="scientific">Roridomyces roridus</name>
    <dbReference type="NCBI Taxonomy" id="1738132"/>
    <lineage>
        <taxon>Eukaryota</taxon>
        <taxon>Fungi</taxon>
        <taxon>Dikarya</taxon>
        <taxon>Basidiomycota</taxon>
        <taxon>Agaricomycotina</taxon>
        <taxon>Agaricomycetes</taxon>
        <taxon>Agaricomycetidae</taxon>
        <taxon>Agaricales</taxon>
        <taxon>Marasmiineae</taxon>
        <taxon>Mycenaceae</taxon>
        <taxon>Roridomyces</taxon>
    </lineage>
</organism>
<gene>
    <name evidence="2" type="ORF">FB45DRAFT_1076110</name>
</gene>
<evidence type="ECO:0000313" key="2">
    <source>
        <dbReference type="EMBL" id="KAJ7650081.1"/>
    </source>
</evidence>
<feature type="compositionally biased region" description="Polar residues" evidence="1">
    <location>
        <begin position="68"/>
        <end position="77"/>
    </location>
</feature>
<feature type="compositionally biased region" description="Basic residues" evidence="1">
    <location>
        <begin position="162"/>
        <end position="171"/>
    </location>
</feature>
<dbReference type="EMBL" id="JARKIF010000001">
    <property type="protein sequence ID" value="KAJ7650081.1"/>
    <property type="molecule type" value="Genomic_DNA"/>
</dbReference>